<keyword evidence="1" id="KW-0472">Membrane</keyword>
<comment type="caution">
    <text evidence="2">The sequence shown here is derived from an EMBL/GenBank/DDBJ whole genome shotgun (WGS) entry which is preliminary data.</text>
</comment>
<organism evidence="2 3">
    <name type="scientific">Myxacorys almedinensis A</name>
    <dbReference type="NCBI Taxonomy" id="2690445"/>
    <lineage>
        <taxon>Bacteria</taxon>
        <taxon>Bacillati</taxon>
        <taxon>Cyanobacteriota</taxon>
        <taxon>Cyanophyceae</taxon>
        <taxon>Leptolyngbyales</taxon>
        <taxon>Leptolyngbyaceae</taxon>
        <taxon>Myxacorys</taxon>
        <taxon>Myxacorys almedinensis</taxon>
    </lineage>
</organism>
<dbReference type="EMBL" id="WVIE01000010">
    <property type="protein sequence ID" value="NDJ17699.1"/>
    <property type="molecule type" value="Genomic_DNA"/>
</dbReference>
<evidence type="ECO:0000256" key="1">
    <source>
        <dbReference type="SAM" id="Phobius"/>
    </source>
</evidence>
<feature type="transmembrane region" description="Helical" evidence="1">
    <location>
        <begin position="63"/>
        <end position="85"/>
    </location>
</feature>
<dbReference type="RefSeq" id="WP_162423218.1">
    <property type="nucleotide sequence ID" value="NZ_WVIE01000010.1"/>
</dbReference>
<dbReference type="Proteomes" id="UP000646053">
    <property type="component" value="Unassembled WGS sequence"/>
</dbReference>
<keyword evidence="3" id="KW-1185">Reference proteome</keyword>
<gene>
    <name evidence="2" type="ORF">GS601_10420</name>
</gene>
<keyword evidence="1" id="KW-1133">Transmembrane helix</keyword>
<dbReference type="AlphaFoldDB" id="A0A8J7Z028"/>
<evidence type="ECO:0000313" key="2">
    <source>
        <dbReference type="EMBL" id="NDJ17699.1"/>
    </source>
</evidence>
<proteinExistence type="predicted"/>
<accession>A0A8J7Z028</accession>
<evidence type="ECO:0000313" key="3">
    <source>
        <dbReference type="Proteomes" id="UP000646053"/>
    </source>
</evidence>
<sequence>MTLARSQDSDSLYFLLAAKSFLLWTFTLIVCMIVIGFPLLALVVSVGALLAGALHAILPLSGVLFAILSVIGIHAVGIMLMAGFLTSQRIHPQEVEWLRWLNGQANPLHTSIYASCPLTCDINHPSI</sequence>
<feature type="transmembrane region" description="Helical" evidence="1">
    <location>
        <begin position="21"/>
        <end position="51"/>
    </location>
</feature>
<name>A0A8J7Z028_9CYAN</name>
<protein>
    <submittedName>
        <fullName evidence="2">Uncharacterized protein</fullName>
    </submittedName>
</protein>
<keyword evidence="1" id="KW-0812">Transmembrane</keyword>
<reference evidence="2" key="1">
    <citation type="submission" date="2019-12" db="EMBL/GenBank/DDBJ databases">
        <title>High-Quality draft genome sequences of three cyanobacteria isolated from the limestone walls of the Old Cathedral of Coimbra.</title>
        <authorList>
            <person name="Tiago I."/>
            <person name="Soares F."/>
            <person name="Portugal A."/>
        </authorList>
    </citation>
    <scope>NUCLEOTIDE SEQUENCE</scope>
    <source>
        <strain evidence="2">A</strain>
    </source>
</reference>